<keyword evidence="1" id="KW-0732">Signal</keyword>
<evidence type="ECO:0000313" key="2">
    <source>
        <dbReference type="EMBL" id="KAH7638865.1"/>
    </source>
</evidence>
<dbReference type="Proteomes" id="UP000828236">
    <property type="component" value="Unassembled WGS sequence"/>
</dbReference>
<comment type="caution">
    <text evidence="2">The sequence shown here is derived from an EMBL/GenBank/DDBJ whole genome shotgun (WGS) entry which is preliminary data.</text>
</comment>
<reference evidence="2" key="1">
    <citation type="submission" date="2020-06" db="EMBL/GenBank/DDBJ databases">
        <authorList>
            <person name="Ji K."/>
            <person name="Li J."/>
        </authorList>
    </citation>
    <scope>NUCLEOTIDE SEQUENCE</scope>
    <source>
        <strain evidence="2">JKM2019</strain>
        <tissue evidence="2">Whole body</tissue>
    </source>
</reference>
<accession>A0A9D4NTD4</accession>
<reference evidence="2" key="2">
    <citation type="journal article" date="2021" name="World Allergy Organ. J.">
        <title>Chromosome-level assembly of Dermatophagoides farinae genome and transcriptome reveals two novel allergens Der f 37 and Der f 39.</title>
        <authorList>
            <person name="Chen J."/>
            <person name="Cai Z."/>
            <person name="Fan D."/>
            <person name="Hu J."/>
            <person name="Hou Y."/>
            <person name="He Y."/>
            <person name="Zhang Z."/>
            <person name="Zhao Z."/>
            <person name="Gao P."/>
            <person name="Hu W."/>
            <person name="Sun J."/>
            <person name="Li J."/>
            <person name="Ji K."/>
        </authorList>
    </citation>
    <scope>NUCLEOTIDE SEQUENCE</scope>
    <source>
        <strain evidence="2">JKM2019</strain>
    </source>
</reference>
<feature type="chain" id="PRO_5038802134" evidence="1">
    <location>
        <begin position="26"/>
        <end position="146"/>
    </location>
</feature>
<proteinExistence type="predicted"/>
<name>A0A9D4NTD4_DERFA</name>
<protein>
    <submittedName>
        <fullName evidence="2">Uncharacterized protein</fullName>
    </submittedName>
</protein>
<dbReference type="AlphaFoldDB" id="A0A9D4NTD4"/>
<feature type="signal peptide" evidence="1">
    <location>
        <begin position="1"/>
        <end position="25"/>
    </location>
</feature>
<gene>
    <name evidence="2" type="ORF">HUG17_2898</name>
</gene>
<organism evidence="2">
    <name type="scientific">Dermatophagoides farinae</name>
    <name type="common">American house dust mite</name>
    <dbReference type="NCBI Taxonomy" id="6954"/>
    <lineage>
        <taxon>Eukaryota</taxon>
        <taxon>Metazoa</taxon>
        <taxon>Ecdysozoa</taxon>
        <taxon>Arthropoda</taxon>
        <taxon>Chelicerata</taxon>
        <taxon>Arachnida</taxon>
        <taxon>Acari</taxon>
        <taxon>Acariformes</taxon>
        <taxon>Sarcoptiformes</taxon>
        <taxon>Astigmata</taxon>
        <taxon>Psoroptidia</taxon>
        <taxon>Analgoidea</taxon>
        <taxon>Pyroglyphidae</taxon>
        <taxon>Dermatophagoidinae</taxon>
        <taxon>Dermatophagoides</taxon>
    </lineage>
</organism>
<evidence type="ECO:0000256" key="1">
    <source>
        <dbReference type="SAM" id="SignalP"/>
    </source>
</evidence>
<sequence length="146" mass="16281">MHFNNRIYQLQSLLVLAIILQQTMANMLDDLLGKDEPEVVHHHVSVPMKIIKEVPYHVPMPIMVKQKPEVKTIEVPVKVPIAIPVKIPVKIPYPVYVKVPYPVKIPHYESYHGGYGQEKYGGGGGGGYGTVVDMAADIKNETLIDS</sequence>
<dbReference type="EMBL" id="SDOV01000007">
    <property type="protein sequence ID" value="KAH7638865.1"/>
    <property type="molecule type" value="Genomic_DNA"/>
</dbReference>